<evidence type="ECO:0000259" key="1">
    <source>
        <dbReference type="Pfam" id="PF07075"/>
    </source>
</evidence>
<dbReference type="EMBL" id="FZNX01000001">
    <property type="protein sequence ID" value="SNR38243.1"/>
    <property type="molecule type" value="Genomic_DNA"/>
</dbReference>
<dbReference type="PROSITE" id="PS51257">
    <property type="entry name" value="PROKAR_LIPOPROTEIN"/>
    <property type="match status" value="1"/>
</dbReference>
<reference evidence="4" key="1">
    <citation type="submission" date="2017-06" db="EMBL/GenBank/DDBJ databases">
        <authorList>
            <person name="Varghese N."/>
            <person name="Submissions S."/>
        </authorList>
    </citation>
    <scope>NUCLEOTIDE SEQUENCE [LARGE SCALE GENOMIC DNA]</scope>
    <source>
        <strain evidence="4">DSM 27993</strain>
    </source>
</reference>
<sequence length="413" mass="46452">MISMSFKNTYFLLVFLLFFSLISCGQSKNSKTQSNPTNIASKTDSILIEDILSGAQQTNLYLQLLKDKNIAVVANQTSVIFKDEHYTHMVDSLLTKGITIKKVFSPEHGFRGKADASEEIADGIDLKTGLPIVSLYGKNKKPTNEQLNGIDIVVFDIQDVGVRFYTYISTLHYVMEACAENGIPVIVLDRPNPNGHYVDGPTLETEHKSFVGMHPVPLVYGLTIGEYAQLINGEKWLKNNVKCDLTIIPLKNYTHNSEYNLPIRPSPNLPNNKSINLYPSLGFFEGTTINAGRGTENQFQQYGAPFFSESDFSYTPQPNFGSKYPKHDGKLCYGVNLKNVEKLNSVNIEYLIDAYNKTPKTENFFGPTFTVHAGNTKLENQIKNGLTAKEIHDSWQPKIEAFKKIRAKYLMYK</sequence>
<dbReference type="GO" id="GO:0033922">
    <property type="term" value="F:peptidoglycan beta-N-acetylmuramidase activity"/>
    <property type="evidence" value="ECO:0007669"/>
    <property type="project" value="InterPro"/>
</dbReference>
<dbReference type="PANTHER" id="PTHR42915:SF1">
    <property type="entry name" value="PEPTIDOGLYCAN BETA-N-ACETYLMURAMIDASE NAMZ"/>
    <property type="match status" value="1"/>
</dbReference>
<evidence type="ECO:0000259" key="2">
    <source>
        <dbReference type="Pfam" id="PF20732"/>
    </source>
</evidence>
<name>A0A238VWN6_9FLAO</name>
<dbReference type="Pfam" id="PF20732">
    <property type="entry name" value="NamZ_C"/>
    <property type="match status" value="1"/>
</dbReference>
<gene>
    <name evidence="3" type="ORF">SAMN04488111_1085</name>
</gene>
<keyword evidence="4" id="KW-1185">Reference proteome</keyword>
<proteinExistence type="predicted"/>
<dbReference type="Gene3D" id="3.40.50.12170">
    <property type="entry name" value="Uncharacterised protein PF07075, DUF1343"/>
    <property type="match status" value="1"/>
</dbReference>
<dbReference type="Gene3D" id="3.90.1150.140">
    <property type="match status" value="1"/>
</dbReference>
<dbReference type="InterPro" id="IPR048503">
    <property type="entry name" value="NamZ_C"/>
</dbReference>
<dbReference type="PIRSF" id="PIRSF016719">
    <property type="entry name" value="UCP016719"/>
    <property type="match status" value="1"/>
</dbReference>
<dbReference type="Proteomes" id="UP000198412">
    <property type="component" value="Unassembled WGS sequence"/>
</dbReference>
<organism evidence="3 4">
    <name type="scientific">Lutibacter flavus</name>
    <dbReference type="NCBI Taxonomy" id="691689"/>
    <lineage>
        <taxon>Bacteria</taxon>
        <taxon>Pseudomonadati</taxon>
        <taxon>Bacteroidota</taxon>
        <taxon>Flavobacteriia</taxon>
        <taxon>Flavobacteriales</taxon>
        <taxon>Flavobacteriaceae</taxon>
        <taxon>Lutibacter</taxon>
    </lineage>
</organism>
<feature type="domain" description="Peptidoglycan beta-N-acetylmuramidase NamZ C-terminal" evidence="2">
    <location>
        <begin position="277"/>
        <end position="412"/>
    </location>
</feature>
<feature type="domain" description="Peptidoglycan beta-N-acetylmuramidase NamZ N-terminal" evidence="1">
    <location>
        <begin position="70"/>
        <end position="272"/>
    </location>
</feature>
<dbReference type="AlphaFoldDB" id="A0A238VWN6"/>
<dbReference type="Pfam" id="PF07075">
    <property type="entry name" value="NamZ_N"/>
    <property type="match status" value="1"/>
</dbReference>
<dbReference type="PANTHER" id="PTHR42915">
    <property type="entry name" value="HYPOTHETICAL 460 KDA PROTEIN IN FEUA-SIGW INTERGENIC REGION [PRECURSOR]"/>
    <property type="match status" value="1"/>
</dbReference>
<evidence type="ECO:0000313" key="4">
    <source>
        <dbReference type="Proteomes" id="UP000198412"/>
    </source>
</evidence>
<dbReference type="InterPro" id="IPR008302">
    <property type="entry name" value="NamZ"/>
</dbReference>
<dbReference type="InterPro" id="IPR048502">
    <property type="entry name" value="NamZ_N"/>
</dbReference>
<dbReference type="RefSeq" id="WP_089377596.1">
    <property type="nucleotide sequence ID" value="NZ_FZNX01000001.1"/>
</dbReference>
<protein>
    <submittedName>
        <fullName evidence="3">Uncharacterized conserved protein YbbC, DUF1343 family</fullName>
    </submittedName>
</protein>
<accession>A0A238VWN6</accession>
<evidence type="ECO:0000313" key="3">
    <source>
        <dbReference type="EMBL" id="SNR38243.1"/>
    </source>
</evidence>
<dbReference type="OrthoDB" id="9801061at2"/>